<keyword evidence="3 9" id="KW-0812">Transmembrane</keyword>
<protein>
    <submittedName>
        <fullName evidence="10">Odorant receptor 1</fullName>
    </submittedName>
</protein>
<sequence length="375" mass="44227">MKGKKRSTFAAFLPVFLERIGIVNFNQKDQQWKNNVQQVYCYFQHLLLLGFSMAHFLSTSTRSIHYLPELMQCLIEDVWSFGMHFQVCVLVWKRKEFAELMNSIEHSFSKVDRKVVHEDEQMVKTIVRTCFAIVGFTLIFTIVEAFYPLPENEIRYWYKTKRPERKLPYNMKIPFIDETEHWNYTVCFVYQVYIMLIWLMMSSVTLTLVPIMSTYLIGQYTILSKYVEQLGAHHYGSNGQEIFYINIETNEYYEYYNKTEVTQMNENPKINYSHIQCFRRKNSKIEPQPNFESIGTAGTGTSQFSDQNSRGNYQKKYLRQIIKFHQKLVIFQKKVSTTSRVVNHSHLWLASGLLSHLLVSTLIAPILKIPNIKGA</sequence>
<evidence type="ECO:0000256" key="7">
    <source>
        <dbReference type="ARBA" id="ARBA00023170"/>
    </source>
</evidence>
<keyword evidence="2" id="KW-0716">Sensory transduction</keyword>
<comment type="subcellular location">
    <subcellularLocation>
        <location evidence="1">Membrane</location>
        <topology evidence="1">Multi-pass membrane protein</topology>
    </subcellularLocation>
</comment>
<name>A0A7T3R143_DIACI</name>
<dbReference type="GO" id="GO:0016020">
    <property type="term" value="C:membrane"/>
    <property type="evidence" value="ECO:0007669"/>
    <property type="project" value="UniProtKB-SubCell"/>
</dbReference>
<keyword evidence="8" id="KW-0807">Transducer</keyword>
<evidence type="ECO:0000256" key="4">
    <source>
        <dbReference type="ARBA" id="ARBA00022725"/>
    </source>
</evidence>
<dbReference type="GO" id="GO:0007165">
    <property type="term" value="P:signal transduction"/>
    <property type="evidence" value="ECO:0007669"/>
    <property type="project" value="UniProtKB-KW"/>
</dbReference>
<keyword evidence="6 9" id="KW-0472">Membrane</keyword>
<evidence type="ECO:0000256" key="6">
    <source>
        <dbReference type="ARBA" id="ARBA00023136"/>
    </source>
</evidence>
<keyword evidence="7 10" id="KW-0675">Receptor</keyword>
<reference evidence="10" key="1">
    <citation type="submission" date="2019-11" db="EMBL/GenBank/DDBJ databases">
        <title>Host plant odors and their recognition by OBPs of Diaphorina citri Kuwayama (Hemiptera: Psyllidae).</title>
        <authorList>
            <person name="Zhengbing W."/>
            <person name="Xinnian Z."/>
        </authorList>
    </citation>
    <scope>NUCLEOTIDE SEQUENCE</scope>
</reference>
<evidence type="ECO:0000256" key="3">
    <source>
        <dbReference type="ARBA" id="ARBA00022692"/>
    </source>
</evidence>
<evidence type="ECO:0000256" key="1">
    <source>
        <dbReference type="ARBA" id="ARBA00004141"/>
    </source>
</evidence>
<feature type="transmembrane region" description="Helical" evidence="9">
    <location>
        <begin position="347"/>
        <end position="367"/>
    </location>
</feature>
<evidence type="ECO:0000256" key="5">
    <source>
        <dbReference type="ARBA" id="ARBA00022989"/>
    </source>
</evidence>
<evidence type="ECO:0000313" key="10">
    <source>
        <dbReference type="EMBL" id="QPZ88914.1"/>
    </source>
</evidence>
<keyword evidence="4" id="KW-0552">Olfaction</keyword>
<dbReference type="EMBL" id="MN731499">
    <property type="protein sequence ID" value="QPZ88914.1"/>
    <property type="molecule type" value="mRNA"/>
</dbReference>
<keyword evidence="5 9" id="KW-1133">Transmembrane helix</keyword>
<dbReference type="GO" id="GO:0004984">
    <property type="term" value="F:olfactory receptor activity"/>
    <property type="evidence" value="ECO:0007669"/>
    <property type="project" value="InterPro"/>
</dbReference>
<proteinExistence type="evidence at transcript level"/>
<evidence type="ECO:0000256" key="9">
    <source>
        <dbReference type="SAM" id="Phobius"/>
    </source>
</evidence>
<evidence type="ECO:0000256" key="2">
    <source>
        <dbReference type="ARBA" id="ARBA00022606"/>
    </source>
</evidence>
<feature type="transmembrane region" description="Helical" evidence="9">
    <location>
        <begin position="130"/>
        <end position="149"/>
    </location>
</feature>
<evidence type="ECO:0000256" key="8">
    <source>
        <dbReference type="ARBA" id="ARBA00023224"/>
    </source>
</evidence>
<dbReference type="Pfam" id="PF02949">
    <property type="entry name" value="7tm_6"/>
    <property type="match status" value="1"/>
</dbReference>
<dbReference type="InterPro" id="IPR004117">
    <property type="entry name" value="7tm6_olfct_rcpt"/>
</dbReference>
<feature type="transmembrane region" description="Helical" evidence="9">
    <location>
        <begin position="192"/>
        <end position="217"/>
    </location>
</feature>
<dbReference type="GO" id="GO:0005549">
    <property type="term" value="F:odorant binding"/>
    <property type="evidence" value="ECO:0007669"/>
    <property type="project" value="InterPro"/>
</dbReference>
<organism evidence="10">
    <name type="scientific">Diaphorina citri</name>
    <name type="common">Asian citrus psyllid</name>
    <dbReference type="NCBI Taxonomy" id="121845"/>
    <lineage>
        <taxon>Eukaryota</taxon>
        <taxon>Metazoa</taxon>
        <taxon>Ecdysozoa</taxon>
        <taxon>Arthropoda</taxon>
        <taxon>Hexapoda</taxon>
        <taxon>Insecta</taxon>
        <taxon>Pterygota</taxon>
        <taxon>Neoptera</taxon>
        <taxon>Paraneoptera</taxon>
        <taxon>Hemiptera</taxon>
        <taxon>Sternorrhyncha</taxon>
        <taxon>Psylloidea</taxon>
        <taxon>Psyllidae</taxon>
        <taxon>Diaphorininae</taxon>
        <taxon>Diaphorina</taxon>
    </lineage>
</organism>
<gene>
    <name evidence="10" type="primary">OR1</name>
</gene>
<dbReference type="AlphaFoldDB" id="A0A7T3R143"/>
<accession>A0A7T3R143</accession>